<dbReference type="SUPFAM" id="SSF52218">
    <property type="entry name" value="Flavoproteins"/>
    <property type="match status" value="1"/>
</dbReference>
<evidence type="ECO:0008006" key="3">
    <source>
        <dbReference type="Google" id="ProtNLM"/>
    </source>
</evidence>
<evidence type="ECO:0000313" key="2">
    <source>
        <dbReference type="Proteomes" id="UP001489509"/>
    </source>
</evidence>
<protein>
    <recommendedName>
        <fullName evidence="3">Flavodoxin-like fold domain-containing protein</fullName>
    </recommendedName>
</protein>
<accession>A0ABV1E452</accession>
<keyword evidence="2" id="KW-1185">Reference proteome</keyword>
<proteinExistence type="predicted"/>
<comment type="caution">
    <text evidence="1">The sequence shown here is derived from an EMBL/GenBank/DDBJ whole genome shotgun (WGS) entry which is preliminary data.</text>
</comment>
<organism evidence="1 2">
    <name type="scientific">Solibaculum intestinale</name>
    <dbReference type="NCBI Taxonomy" id="3133165"/>
    <lineage>
        <taxon>Bacteria</taxon>
        <taxon>Bacillati</taxon>
        <taxon>Bacillota</taxon>
        <taxon>Clostridia</taxon>
        <taxon>Eubacteriales</taxon>
        <taxon>Oscillospiraceae</taxon>
        <taxon>Solibaculum</taxon>
    </lineage>
</organism>
<dbReference type="Proteomes" id="UP001489509">
    <property type="component" value="Unassembled WGS sequence"/>
</dbReference>
<name>A0ABV1E452_9FIRM</name>
<dbReference type="EMBL" id="JBBMFD010000027">
    <property type="protein sequence ID" value="MEQ2441495.1"/>
    <property type="molecule type" value="Genomic_DNA"/>
</dbReference>
<dbReference type="RefSeq" id="WP_349220612.1">
    <property type="nucleotide sequence ID" value="NZ_JBBMFD010000027.1"/>
</dbReference>
<dbReference type="InterPro" id="IPR029039">
    <property type="entry name" value="Flavoprotein-like_sf"/>
</dbReference>
<reference evidence="1 2" key="1">
    <citation type="submission" date="2024-03" db="EMBL/GenBank/DDBJ databases">
        <title>Human intestinal bacterial collection.</title>
        <authorList>
            <person name="Pauvert C."/>
            <person name="Hitch T.C.A."/>
            <person name="Clavel T."/>
        </authorList>
    </citation>
    <scope>NUCLEOTIDE SEQUENCE [LARGE SCALE GENOMIC DNA]</scope>
    <source>
        <strain evidence="1 2">CLA-JM-H44</strain>
    </source>
</reference>
<gene>
    <name evidence="1" type="ORF">WMO26_11715</name>
</gene>
<sequence>MGSLMIVNASPRAPRSNSKQYIQMFREFFGADVYEYEVTKKQDARACAQAAGCTDVLLVFPLYADGLPVTLMCFLKQLAQQEFLTRPIVHVLVNCGFLEPRQNDVACDMVRLFCAQNGFSFGSVLRVGSGEAILTTPFAGLVKRKVKKLAQAVESGSPYSGSVTMPLPTWLYVRASAGYWLQYGAKNGLSKEQMATMQIEGRSE</sequence>
<evidence type="ECO:0000313" key="1">
    <source>
        <dbReference type="EMBL" id="MEQ2441495.1"/>
    </source>
</evidence>